<gene>
    <name evidence="1" type="ORF">SOIL9_46210</name>
</gene>
<dbReference type="RefSeq" id="WP_162667877.1">
    <property type="nucleotide sequence ID" value="NZ_LR593886.1"/>
</dbReference>
<protein>
    <recommendedName>
        <fullName evidence="3">Transposase</fullName>
    </recommendedName>
</protein>
<dbReference type="Proteomes" id="UP000464178">
    <property type="component" value="Chromosome"/>
</dbReference>
<dbReference type="KEGG" id="gms:SOIL9_46210"/>
<dbReference type="AlphaFoldDB" id="A0A6P2CW20"/>
<proteinExistence type="predicted"/>
<evidence type="ECO:0000313" key="2">
    <source>
        <dbReference type="Proteomes" id="UP000464178"/>
    </source>
</evidence>
<keyword evidence="2" id="KW-1185">Reference proteome</keyword>
<organism evidence="1 2">
    <name type="scientific">Gemmata massiliana</name>
    <dbReference type="NCBI Taxonomy" id="1210884"/>
    <lineage>
        <taxon>Bacteria</taxon>
        <taxon>Pseudomonadati</taxon>
        <taxon>Planctomycetota</taxon>
        <taxon>Planctomycetia</taxon>
        <taxon>Gemmatales</taxon>
        <taxon>Gemmataceae</taxon>
        <taxon>Gemmata</taxon>
    </lineage>
</organism>
<reference evidence="1 2" key="1">
    <citation type="submission" date="2019-05" db="EMBL/GenBank/DDBJ databases">
        <authorList>
            <consortium name="Science for Life Laboratories"/>
        </authorList>
    </citation>
    <scope>NUCLEOTIDE SEQUENCE [LARGE SCALE GENOMIC DNA]</scope>
    <source>
        <strain evidence="1">Soil9</strain>
    </source>
</reference>
<dbReference type="EMBL" id="LR593886">
    <property type="protein sequence ID" value="VTR93093.1"/>
    <property type="molecule type" value="Genomic_DNA"/>
</dbReference>
<evidence type="ECO:0008006" key="3">
    <source>
        <dbReference type="Google" id="ProtNLM"/>
    </source>
</evidence>
<accession>A0A6P2CW20</accession>
<evidence type="ECO:0000313" key="1">
    <source>
        <dbReference type="EMBL" id="VTR93093.1"/>
    </source>
</evidence>
<sequence>MATAHVPDEFFELIAHHLPPGQPVGSMGARHRVAVRAIWFVLATGNRWEDVPHEMAVRGVPPTGGFESGRKPGAGTGFTPTCFDSCGGPTNWVPTR</sequence>
<name>A0A6P2CW20_9BACT</name>